<protein>
    <submittedName>
        <fullName evidence="1">Aspartyl-phosphate phosphatase Spo0E family protein</fullName>
    </submittedName>
</protein>
<name>A0A949WRH6_9CLOT</name>
<reference evidence="1" key="1">
    <citation type="submission" date="2020-12" db="EMBL/GenBank/DDBJ databases">
        <title>Clostridium thailandense sp. nov., a novel acetogenic bacterium isolated from peat land soil in Thailand.</title>
        <authorList>
            <person name="Chaikitkaew S."/>
            <person name="Birkeland N.K."/>
        </authorList>
    </citation>
    <scope>NUCLEOTIDE SEQUENCE</scope>
    <source>
        <strain evidence="1">PL3</strain>
    </source>
</reference>
<comment type="caution">
    <text evidence="1">The sequence shown here is derived from an EMBL/GenBank/DDBJ whole genome shotgun (WGS) entry which is preliminary data.</text>
</comment>
<organism evidence="1 2">
    <name type="scientific">Clostridium thailandense</name>
    <dbReference type="NCBI Taxonomy" id="2794346"/>
    <lineage>
        <taxon>Bacteria</taxon>
        <taxon>Bacillati</taxon>
        <taxon>Bacillota</taxon>
        <taxon>Clostridia</taxon>
        <taxon>Eubacteriales</taxon>
        <taxon>Clostridiaceae</taxon>
        <taxon>Clostridium</taxon>
    </lineage>
</organism>
<dbReference type="EMBL" id="JAEEGC010000063">
    <property type="protein sequence ID" value="MBV7274040.1"/>
    <property type="molecule type" value="Genomic_DNA"/>
</dbReference>
<dbReference type="Proteomes" id="UP000694308">
    <property type="component" value="Unassembled WGS sequence"/>
</dbReference>
<proteinExistence type="predicted"/>
<accession>A0A949WRH6</accession>
<gene>
    <name evidence="1" type="ORF">I6U48_14125</name>
</gene>
<dbReference type="InterPro" id="IPR018540">
    <property type="entry name" value="Spo0E-like"/>
</dbReference>
<dbReference type="RefSeq" id="WP_218321108.1">
    <property type="nucleotide sequence ID" value="NZ_JAEEGC010000063.1"/>
</dbReference>
<dbReference type="AlphaFoldDB" id="A0A949WRH6"/>
<dbReference type="GO" id="GO:0043937">
    <property type="term" value="P:regulation of sporulation"/>
    <property type="evidence" value="ECO:0007669"/>
    <property type="project" value="InterPro"/>
</dbReference>
<evidence type="ECO:0000313" key="2">
    <source>
        <dbReference type="Proteomes" id="UP000694308"/>
    </source>
</evidence>
<sequence>MEEKIELLREKLNKLTEECVCLYSDEVVELSQRLDKLIYKYYQNIQPI</sequence>
<dbReference type="Pfam" id="PF09388">
    <property type="entry name" value="SpoOE-like"/>
    <property type="match status" value="1"/>
</dbReference>
<keyword evidence="2" id="KW-1185">Reference proteome</keyword>
<evidence type="ECO:0000313" key="1">
    <source>
        <dbReference type="EMBL" id="MBV7274040.1"/>
    </source>
</evidence>